<dbReference type="Gene3D" id="3.40.50.1460">
    <property type="match status" value="1"/>
</dbReference>
<dbReference type="GO" id="GO:0004197">
    <property type="term" value="F:cysteine-type endopeptidase activity"/>
    <property type="evidence" value="ECO:0007669"/>
    <property type="project" value="InterPro"/>
</dbReference>
<evidence type="ECO:0000313" key="3">
    <source>
        <dbReference type="Proteomes" id="UP000663832"/>
    </source>
</evidence>
<protein>
    <recommendedName>
        <fullName evidence="1">Caspase family p20 domain-containing protein</fullName>
    </recommendedName>
</protein>
<accession>A0A814Q9G2</accession>
<evidence type="ECO:0000313" key="2">
    <source>
        <dbReference type="EMBL" id="CAF1117220.1"/>
    </source>
</evidence>
<sequence length="427" mass="49185">MRTATHDVVVKLLEKKANYDNHYSDSVLYNILYSNGNGLDKYSQVTYNEIIKVADLYELVRKQLIQYLIKHNQDFSTQHNDTVDSLEKFIDLSGTNATFSDFLNWNQSTILLTEKEMILCNRLFKAYVDKTINDNNQSPDNQDIPSELSLKQQIGTKRALLIGNNAYKKANQLENSIKNVNDLDKKLRSINFEVTIGTDLTNDEMDEIILTFVDQIKENDIVIFFFAGHGVEINHQFFLIPINDQRITNNRLYNKRAVDTEGILELIMEQKPLAGIFLFDCSFSYLQDNKIISKTTNLNLRILPNSIVVYSRGTCKTTENKNTFTDQLLKYITEPNMAITKMLTTVCDETNEANKNQIPCQMGYLRNTNIYLNFQAEEILLSRPQDQNGALEKLIISQKDDSKLTLCRQEVIDEDIDIVVPSLNPRR</sequence>
<proteinExistence type="predicted"/>
<feature type="domain" description="Caspase family p20" evidence="1">
    <location>
        <begin position="155"/>
        <end position="232"/>
    </location>
</feature>
<dbReference type="InterPro" id="IPR001309">
    <property type="entry name" value="Pept_C14_p20"/>
</dbReference>
<dbReference type="AlphaFoldDB" id="A0A814Q9G2"/>
<dbReference type="OrthoDB" id="417046at2759"/>
<dbReference type="InterPro" id="IPR029030">
    <property type="entry name" value="Caspase-like_dom_sf"/>
</dbReference>
<dbReference type="SUPFAM" id="SSF52129">
    <property type="entry name" value="Caspase-like"/>
    <property type="match status" value="1"/>
</dbReference>
<dbReference type="PROSITE" id="PS50208">
    <property type="entry name" value="CASPASE_P20"/>
    <property type="match status" value="1"/>
</dbReference>
<dbReference type="EMBL" id="CAJNOM010000135">
    <property type="protein sequence ID" value="CAF1117220.1"/>
    <property type="molecule type" value="Genomic_DNA"/>
</dbReference>
<dbReference type="Pfam" id="PF00656">
    <property type="entry name" value="Peptidase_C14"/>
    <property type="match status" value="1"/>
</dbReference>
<dbReference type="Proteomes" id="UP000663832">
    <property type="component" value="Unassembled WGS sequence"/>
</dbReference>
<dbReference type="PANTHER" id="PTHR22576">
    <property type="entry name" value="MUCOSA ASSOCIATED LYMPHOID TISSUE LYMPHOMA TRANSLOCATION PROTEIN 1/PARACASPASE"/>
    <property type="match status" value="1"/>
</dbReference>
<organism evidence="2 3">
    <name type="scientific">Adineta steineri</name>
    <dbReference type="NCBI Taxonomy" id="433720"/>
    <lineage>
        <taxon>Eukaryota</taxon>
        <taxon>Metazoa</taxon>
        <taxon>Spiralia</taxon>
        <taxon>Gnathifera</taxon>
        <taxon>Rotifera</taxon>
        <taxon>Eurotatoria</taxon>
        <taxon>Bdelloidea</taxon>
        <taxon>Adinetida</taxon>
        <taxon>Adinetidae</taxon>
        <taxon>Adineta</taxon>
    </lineage>
</organism>
<name>A0A814Q9G2_9BILA</name>
<dbReference type="InterPro" id="IPR052039">
    <property type="entry name" value="Caspase-related_regulators"/>
</dbReference>
<dbReference type="InterPro" id="IPR011600">
    <property type="entry name" value="Pept_C14_caspase"/>
</dbReference>
<dbReference type="GO" id="GO:0006508">
    <property type="term" value="P:proteolysis"/>
    <property type="evidence" value="ECO:0007669"/>
    <property type="project" value="InterPro"/>
</dbReference>
<gene>
    <name evidence="2" type="ORF">QVE165_LOCUS21187</name>
</gene>
<dbReference type="PANTHER" id="PTHR22576:SF37">
    <property type="entry name" value="MUCOSA-ASSOCIATED LYMPHOID TISSUE LYMPHOMA TRANSLOCATION PROTEIN 1"/>
    <property type="match status" value="1"/>
</dbReference>
<keyword evidence="3" id="KW-1185">Reference proteome</keyword>
<evidence type="ECO:0000259" key="1">
    <source>
        <dbReference type="PROSITE" id="PS50208"/>
    </source>
</evidence>
<comment type="caution">
    <text evidence="2">The sequence shown here is derived from an EMBL/GenBank/DDBJ whole genome shotgun (WGS) entry which is preliminary data.</text>
</comment>
<reference evidence="2" key="1">
    <citation type="submission" date="2021-02" db="EMBL/GenBank/DDBJ databases">
        <authorList>
            <person name="Nowell W R."/>
        </authorList>
    </citation>
    <scope>NUCLEOTIDE SEQUENCE</scope>
</reference>